<evidence type="ECO:0000259" key="3">
    <source>
        <dbReference type="Pfam" id="PF00685"/>
    </source>
</evidence>
<dbReference type="EMBL" id="WNWW01000028">
    <property type="protein sequence ID" value="KAF3430665.1"/>
    <property type="molecule type" value="Genomic_DNA"/>
</dbReference>
<dbReference type="Gene3D" id="3.40.50.300">
    <property type="entry name" value="P-loop containing nucleotide triphosphate hydrolases"/>
    <property type="match status" value="1"/>
</dbReference>
<organism evidence="4 5">
    <name type="scientific">Frieseomelitta varia</name>
    <dbReference type="NCBI Taxonomy" id="561572"/>
    <lineage>
        <taxon>Eukaryota</taxon>
        <taxon>Metazoa</taxon>
        <taxon>Ecdysozoa</taxon>
        <taxon>Arthropoda</taxon>
        <taxon>Hexapoda</taxon>
        <taxon>Insecta</taxon>
        <taxon>Pterygota</taxon>
        <taxon>Neoptera</taxon>
        <taxon>Endopterygota</taxon>
        <taxon>Hymenoptera</taxon>
        <taxon>Apocrita</taxon>
        <taxon>Aculeata</taxon>
        <taxon>Apoidea</taxon>
        <taxon>Anthophila</taxon>
        <taxon>Apidae</taxon>
        <taxon>Frieseomelitta</taxon>
    </lineage>
</organism>
<comment type="similarity">
    <text evidence="1">Belongs to the sulfotransferase 1 family.</text>
</comment>
<comment type="caution">
    <text evidence="4">The sequence shown here is derived from an EMBL/GenBank/DDBJ whole genome shotgun (WGS) entry which is preliminary data.</text>
</comment>
<dbReference type="GO" id="GO:0008146">
    <property type="term" value="F:sulfotransferase activity"/>
    <property type="evidence" value="ECO:0007669"/>
    <property type="project" value="InterPro"/>
</dbReference>
<dbReference type="AlphaFoldDB" id="A0A833S3W9"/>
<dbReference type="PANTHER" id="PTHR11783">
    <property type="entry name" value="SULFOTRANSFERASE SULT"/>
    <property type="match status" value="1"/>
</dbReference>
<evidence type="ECO:0000256" key="2">
    <source>
        <dbReference type="ARBA" id="ARBA00022679"/>
    </source>
</evidence>
<dbReference type="Proteomes" id="UP000655588">
    <property type="component" value="Unassembled WGS sequence"/>
</dbReference>
<dbReference type="Pfam" id="PF00685">
    <property type="entry name" value="Sulfotransfer_1"/>
    <property type="match status" value="2"/>
</dbReference>
<name>A0A833S3W9_9HYME</name>
<sequence length="375" mass="43818">MTRGMDNKKPLNFTTVEGDVGEKLDKMYGVKPSFLRVEPGNCLLPPQFVFHGTKIRDMEVYDDDVWMVSYPRTVIWISRVLFECVTGSHWAQEMVWCIGNNFDYKNAETLFVLRNPLLEASSLMVTGDCAEWFAKMGDSVENITKMKRPRYIKSHLPLDLLPQQIHQKRPKIVYVTRNPKDTCVSFYHYCKKFHNIVGSFEEFAALFLKDNIPMAPFWNHVLKFWAIREQENVLFLTTFKTGLRILELRQKFVLSITTSTAFHNMYRLTIFQDQSETIRRTAKFLGKTPTEKQIADLSEHLQFSKMAANPAINMELIVPQKDVPENDKFIRKGKIGDWRNYMSEELSQRFDEWTERHSGGSGLVFDKEAMSYDEE</sequence>
<keyword evidence="2" id="KW-0808">Transferase</keyword>
<feature type="domain" description="Sulfotransferase" evidence="3">
    <location>
        <begin position="86"/>
        <end position="236"/>
    </location>
</feature>
<dbReference type="InterPro" id="IPR000863">
    <property type="entry name" value="Sulfotransferase_dom"/>
</dbReference>
<gene>
    <name evidence="4" type="ORF">E2986_12382</name>
</gene>
<accession>A0A833S3W9</accession>
<protein>
    <recommendedName>
        <fullName evidence="3">Sulfotransferase domain-containing protein</fullName>
    </recommendedName>
</protein>
<evidence type="ECO:0000313" key="4">
    <source>
        <dbReference type="EMBL" id="KAF3430665.1"/>
    </source>
</evidence>
<proteinExistence type="inferred from homology"/>
<keyword evidence="5" id="KW-1185">Reference proteome</keyword>
<evidence type="ECO:0000313" key="5">
    <source>
        <dbReference type="Proteomes" id="UP000655588"/>
    </source>
</evidence>
<dbReference type="SUPFAM" id="SSF52540">
    <property type="entry name" value="P-loop containing nucleoside triphosphate hydrolases"/>
    <property type="match status" value="1"/>
</dbReference>
<feature type="domain" description="Sulfotransferase" evidence="3">
    <location>
        <begin position="270"/>
        <end position="361"/>
    </location>
</feature>
<dbReference type="InterPro" id="IPR027417">
    <property type="entry name" value="P-loop_NTPase"/>
</dbReference>
<reference evidence="4" key="1">
    <citation type="submission" date="2019-11" db="EMBL/GenBank/DDBJ databases">
        <title>The nuclear and mitochondrial genomes of Frieseomelitta varia - a highly eusocial stingless bee (Meliponini) with a permanently sterile worker caste.</title>
        <authorList>
            <person name="Freitas F.C.P."/>
            <person name="Lourenco A.P."/>
            <person name="Nunes F.M.F."/>
            <person name="Paschoal A.R."/>
            <person name="Abreu F.C.P."/>
            <person name="Barbin F.O."/>
            <person name="Bataglia L."/>
            <person name="Cardoso-Junior C.A.M."/>
            <person name="Cervoni M.S."/>
            <person name="Silva S.R."/>
            <person name="Dalarmi F."/>
            <person name="Del Lama M.A."/>
            <person name="Depintor T.S."/>
            <person name="Ferreira K.M."/>
            <person name="Goria P.S."/>
            <person name="Jaskot M.C."/>
            <person name="Lago D.C."/>
            <person name="Luna-Lucena D."/>
            <person name="Moda L.M."/>
            <person name="Nascimento L."/>
            <person name="Pedrino M."/>
            <person name="Rabico F.O."/>
            <person name="Sanches F.C."/>
            <person name="Santos D.E."/>
            <person name="Santos C.G."/>
            <person name="Vieira J."/>
            <person name="Lopes T.F."/>
            <person name="Barchuk A.R."/>
            <person name="Hartfelder K."/>
            <person name="Simoes Z.L.P."/>
            <person name="Bitondi M.M.G."/>
            <person name="Pinheiro D.G."/>
        </authorList>
    </citation>
    <scope>NUCLEOTIDE SEQUENCE</scope>
    <source>
        <strain evidence="4">USP_RPSP 00005682</strain>
        <tissue evidence="4">Whole individual</tissue>
    </source>
</reference>
<evidence type="ECO:0000256" key="1">
    <source>
        <dbReference type="ARBA" id="ARBA00005771"/>
    </source>
</evidence>